<feature type="domain" description="Protein kinase" evidence="5">
    <location>
        <begin position="35"/>
        <end position="179"/>
    </location>
</feature>
<keyword evidence="2" id="KW-0547">Nucleotide-binding</keyword>
<dbReference type="SUPFAM" id="SSF56112">
    <property type="entry name" value="Protein kinase-like (PK-like)"/>
    <property type="match status" value="1"/>
</dbReference>
<comment type="caution">
    <text evidence="6">The sequence shown here is derived from an EMBL/GenBank/DDBJ whole genome shotgun (WGS) entry which is preliminary data.</text>
</comment>
<evidence type="ECO:0000313" key="7">
    <source>
        <dbReference type="Proteomes" id="UP000631114"/>
    </source>
</evidence>
<dbReference type="Gene3D" id="3.30.200.20">
    <property type="entry name" value="Phosphorylase Kinase, domain 1"/>
    <property type="match status" value="1"/>
</dbReference>
<dbReference type="EMBL" id="JADFTS010000007">
    <property type="protein sequence ID" value="KAF9598329.1"/>
    <property type="molecule type" value="Genomic_DNA"/>
</dbReference>
<proteinExistence type="predicted"/>
<dbReference type="PANTHER" id="PTHR47973">
    <property type="entry name" value="CYSTEINE-RICH RECEPTOR-LIKE PROTEIN KINASE 3"/>
    <property type="match status" value="1"/>
</dbReference>
<evidence type="ECO:0000313" key="6">
    <source>
        <dbReference type="EMBL" id="KAF9598329.1"/>
    </source>
</evidence>
<evidence type="ECO:0000256" key="2">
    <source>
        <dbReference type="ARBA" id="ARBA00022741"/>
    </source>
</evidence>
<evidence type="ECO:0000256" key="1">
    <source>
        <dbReference type="ARBA" id="ARBA00022679"/>
    </source>
</evidence>
<dbReference type="PROSITE" id="PS50011">
    <property type="entry name" value="PROTEIN_KINASE_DOM"/>
    <property type="match status" value="1"/>
</dbReference>
<evidence type="ECO:0000256" key="3">
    <source>
        <dbReference type="ARBA" id="ARBA00022777"/>
    </source>
</evidence>
<dbReference type="OrthoDB" id="2015071at2759"/>
<dbReference type="InterPro" id="IPR000719">
    <property type="entry name" value="Prot_kinase_dom"/>
</dbReference>
<dbReference type="GO" id="GO:0005524">
    <property type="term" value="F:ATP binding"/>
    <property type="evidence" value="ECO:0007669"/>
    <property type="project" value="UniProtKB-KW"/>
</dbReference>
<gene>
    <name evidence="6" type="ORF">IFM89_026857</name>
</gene>
<dbReference type="FunFam" id="3.30.200.20:FF:000140">
    <property type="entry name" value="Leucine-rich repeat receptor-like protein kinase"/>
    <property type="match status" value="1"/>
</dbReference>
<evidence type="ECO:0000256" key="4">
    <source>
        <dbReference type="ARBA" id="ARBA00022840"/>
    </source>
</evidence>
<accession>A0A835LNY8</accession>
<keyword evidence="1" id="KW-0808">Transferase</keyword>
<keyword evidence="4" id="KW-0067">ATP-binding</keyword>
<reference evidence="6 7" key="1">
    <citation type="submission" date="2020-10" db="EMBL/GenBank/DDBJ databases">
        <title>The Coptis chinensis genome and diversification of protoberbering-type alkaloids.</title>
        <authorList>
            <person name="Wang B."/>
            <person name="Shu S."/>
            <person name="Song C."/>
            <person name="Liu Y."/>
        </authorList>
    </citation>
    <scope>NUCLEOTIDE SEQUENCE [LARGE SCALE GENOMIC DNA]</scope>
    <source>
        <strain evidence="6">HL-2020</strain>
        <tissue evidence="6">Leaf</tissue>
    </source>
</reference>
<dbReference type="Proteomes" id="UP000631114">
    <property type="component" value="Unassembled WGS sequence"/>
</dbReference>
<dbReference type="GO" id="GO:0004672">
    <property type="term" value="F:protein kinase activity"/>
    <property type="evidence" value="ECO:0007669"/>
    <property type="project" value="InterPro"/>
</dbReference>
<dbReference type="InterPro" id="IPR052059">
    <property type="entry name" value="CR_Ser/Thr_kinase"/>
</dbReference>
<keyword evidence="7" id="KW-1185">Reference proteome</keyword>
<sequence length="179" mass="20292">MKRSRSKEDDELLGAIDNKPNIFSYAELRTATEDFSPTNKLGEGGFGPVYKGMLSDGREIAVKKLLVPSHQGKSQFIAEISIISSVQHHNLVKLYGCCIEVEDRLLVYEYLEKKSLDQALFGKTVLHLDWPTRYNICLQAAKGLAYLHEESKPRIVHRDVKASNIPCFAINRSWYSVYA</sequence>
<dbReference type="InterPro" id="IPR001245">
    <property type="entry name" value="Ser-Thr/Tyr_kinase_cat_dom"/>
</dbReference>
<organism evidence="6 7">
    <name type="scientific">Coptis chinensis</name>
    <dbReference type="NCBI Taxonomy" id="261450"/>
    <lineage>
        <taxon>Eukaryota</taxon>
        <taxon>Viridiplantae</taxon>
        <taxon>Streptophyta</taxon>
        <taxon>Embryophyta</taxon>
        <taxon>Tracheophyta</taxon>
        <taxon>Spermatophyta</taxon>
        <taxon>Magnoliopsida</taxon>
        <taxon>Ranunculales</taxon>
        <taxon>Ranunculaceae</taxon>
        <taxon>Coptidoideae</taxon>
        <taxon>Coptis</taxon>
    </lineage>
</organism>
<dbReference type="Gene3D" id="1.10.510.10">
    <property type="entry name" value="Transferase(Phosphotransferase) domain 1"/>
    <property type="match status" value="1"/>
</dbReference>
<dbReference type="AlphaFoldDB" id="A0A835LNY8"/>
<keyword evidence="3" id="KW-0418">Kinase</keyword>
<name>A0A835LNY8_9MAGN</name>
<protein>
    <recommendedName>
        <fullName evidence="5">Protein kinase domain-containing protein</fullName>
    </recommendedName>
</protein>
<dbReference type="InterPro" id="IPR011009">
    <property type="entry name" value="Kinase-like_dom_sf"/>
</dbReference>
<dbReference type="SMART" id="SM00220">
    <property type="entry name" value="S_TKc"/>
    <property type="match status" value="1"/>
</dbReference>
<dbReference type="Pfam" id="PF07714">
    <property type="entry name" value="PK_Tyr_Ser-Thr"/>
    <property type="match status" value="1"/>
</dbReference>
<evidence type="ECO:0000259" key="5">
    <source>
        <dbReference type="PROSITE" id="PS50011"/>
    </source>
</evidence>